<keyword evidence="3" id="KW-1185">Reference proteome</keyword>
<evidence type="ECO:0000313" key="3">
    <source>
        <dbReference type="Proteomes" id="UP000678513"/>
    </source>
</evidence>
<dbReference type="EMBL" id="CP072384">
    <property type="protein sequence ID" value="QUC09756.1"/>
    <property type="molecule type" value="Genomic_DNA"/>
</dbReference>
<sequence>MRGPGAGIGDALSLPPEREKIERSASVDNPSSEMVASVRSRIFSSGQPMLSSVKATSPVESTLKNWVRGFWNTDPTRSATCQLSSPAQSSPSISTCPLSSPGKKAGASPFASRVMVVFPHPDAPQTRTHRPSLTVKSIPRTPGASEAGVGSACR</sequence>
<dbReference type="Proteomes" id="UP000678513">
    <property type="component" value="Chromosome"/>
</dbReference>
<evidence type="ECO:0000256" key="1">
    <source>
        <dbReference type="SAM" id="MobiDB-lite"/>
    </source>
</evidence>
<name>A0ABX7Y9M8_9ACTN</name>
<proteinExistence type="predicted"/>
<feature type="compositionally biased region" description="Low complexity" evidence="1">
    <location>
        <begin position="84"/>
        <end position="101"/>
    </location>
</feature>
<feature type="compositionally biased region" description="Basic and acidic residues" evidence="1">
    <location>
        <begin position="16"/>
        <end position="25"/>
    </location>
</feature>
<accession>A0ABX7Y9M8</accession>
<organism evidence="2 3">
    <name type="scientific">Arachnia rubra</name>
    <dbReference type="NCBI Taxonomy" id="1547448"/>
    <lineage>
        <taxon>Bacteria</taxon>
        <taxon>Bacillati</taxon>
        <taxon>Actinomycetota</taxon>
        <taxon>Actinomycetes</taxon>
        <taxon>Propionibacteriales</taxon>
        <taxon>Propionibacteriaceae</taxon>
        <taxon>Arachnia</taxon>
    </lineage>
</organism>
<gene>
    <name evidence="2" type="ORF">J5A65_14000</name>
</gene>
<feature type="region of interest" description="Disordered" evidence="1">
    <location>
        <begin position="1"/>
        <end position="33"/>
    </location>
</feature>
<protein>
    <submittedName>
        <fullName evidence="2">Uncharacterized protein</fullName>
    </submittedName>
</protein>
<reference evidence="2 3" key="1">
    <citation type="submission" date="2021-03" db="EMBL/GenBank/DDBJ databases">
        <title>Human Oral Microbial Genomes.</title>
        <authorList>
            <person name="Johnston C.D."/>
            <person name="Chen T."/>
            <person name="Dewhirst F.E."/>
        </authorList>
    </citation>
    <scope>NUCLEOTIDE SEQUENCE [LARGE SCALE GENOMIC DNA]</scope>
    <source>
        <strain evidence="2 3">DSMZ 100122</strain>
    </source>
</reference>
<feature type="region of interest" description="Disordered" evidence="1">
    <location>
        <begin position="81"/>
        <end position="105"/>
    </location>
</feature>
<feature type="region of interest" description="Disordered" evidence="1">
    <location>
        <begin position="121"/>
        <end position="154"/>
    </location>
</feature>
<evidence type="ECO:0000313" key="2">
    <source>
        <dbReference type="EMBL" id="QUC09756.1"/>
    </source>
</evidence>